<comment type="caution">
    <text evidence="2">The sequence shown here is derived from an EMBL/GenBank/DDBJ whole genome shotgun (WGS) entry which is preliminary data.</text>
</comment>
<feature type="transmembrane region" description="Helical" evidence="1">
    <location>
        <begin position="145"/>
        <end position="169"/>
    </location>
</feature>
<gene>
    <name evidence="2" type="ORF">TrCOL_g5890</name>
</gene>
<feature type="transmembrane region" description="Helical" evidence="1">
    <location>
        <begin position="80"/>
        <end position="97"/>
    </location>
</feature>
<keyword evidence="3" id="KW-1185">Reference proteome</keyword>
<organism evidence="2 3">
    <name type="scientific">Triparma columacea</name>
    <dbReference type="NCBI Taxonomy" id="722753"/>
    <lineage>
        <taxon>Eukaryota</taxon>
        <taxon>Sar</taxon>
        <taxon>Stramenopiles</taxon>
        <taxon>Ochrophyta</taxon>
        <taxon>Bolidophyceae</taxon>
        <taxon>Parmales</taxon>
        <taxon>Triparmaceae</taxon>
        <taxon>Triparma</taxon>
    </lineage>
</organism>
<sequence>MPVMVVVGACSIYWAAFAFSMWTQTGKSLELSTPLFNYTDLPYHAYFNNAIYSRTDPTRFTSHSFENRPYSPGQFFTRKFGSCGLLCTSIIKLYVFLFSPGTPSPALFYSYHAVTITSAAVGNFAHAAFLLYACTFGPSDEAVSVMMQMVFLLVLEAAVMLGPLGWYHVSGMKVKDFKFWANKPIRYTAGQDEGALANVTVSGITLLCSGFMSIPLLRDLFSPGTLLPWFPGDASYLIFTRAYVHSPPSYYPDFPEEYIGDRLSSQMAALFVLSYVFNKLATAFLIKKGTHLCPEKGQMISSGWVTAADTKPYGYLRALHCWKVQTICQVLFWMTLFRFYHVAVETEGYDMNFVFMAVVFETFVVLTYGYL</sequence>
<reference evidence="3" key="1">
    <citation type="journal article" date="2023" name="Commun. Biol.">
        <title>Genome analysis of Parmales, the sister group of diatoms, reveals the evolutionary specialization of diatoms from phago-mixotrophs to photoautotrophs.</title>
        <authorList>
            <person name="Ban H."/>
            <person name="Sato S."/>
            <person name="Yoshikawa S."/>
            <person name="Yamada K."/>
            <person name="Nakamura Y."/>
            <person name="Ichinomiya M."/>
            <person name="Sato N."/>
            <person name="Blanc-Mathieu R."/>
            <person name="Endo H."/>
            <person name="Kuwata A."/>
            <person name="Ogata H."/>
        </authorList>
    </citation>
    <scope>NUCLEOTIDE SEQUENCE [LARGE SCALE GENOMIC DNA]</scope>
</reference>
<feature type="transmembrane region" description="Helical" evidence="1">
    <location>
        <begin position="6"/>
        <end position="23"/>
    </location>
</feature>
<name>A0A9W7LFY1_9STRA</name>
<dbReference type="Proteomes" id="UP001165065">
    <property type="component" value="Unassembled WGS sequence"/>
</dbReference>
<keyword evidence="1" id="KW-0812">Transmembrane</keyword>
<dbReference type="OrthoDB" id="36142at2759"/>
<evidence type="ECO:0000256" key="1">
    <source>
        <dbReference type="SAM" id="Phobius"/>
    </source>
</evidence>
<protein>
    <submittedName>
        <fullName evidence="2">Uncharacterized protein</fullName>
    </submittedName>
</protein>
<keyword evidence="1" id="KW-0472">Membrane</keyword>
<feature type="transmembrane region" description="Helical" evidence="1">
    <location>
        <begin position="109"/>
        <end position="133"/>
    </location>
</feature>
<feature type="transmembrane region" description="Helical" evidence="1">
    <location>
        <begin position="353"/>
        <end position="370"/>
    </location>
</feature>
<proteinExistence type="predicted"/>
<evidence type="ECO:0000313" key="2">
    <source>
        <dbReference type="EMBL" id="GMI48491.1"/>
    </source>
</evidence>
<evidence type="ECO:0000313" key="3">
    <source>
        <dbReference type="Proteomes" id="UP001165065"/>
    </source>
</evidence>
<dbReference type="AlphaFoldDB" id="A0A9W7LFY1"/>
<keyword evidence="1" id="KW-1133">Transmembrane helix</keyword>
<feature type="transmembrane region" description="Helical" evidence="1">
    <location>
        <begin position="264"/>
        <end position="286"/>
    </location>
</feature>
<dbReference type="EMBL" id="BRYA01000402">
    <property type="protein sequence ID" value="GMI48491.1"/>
    <property type="molecule type" value="Genomic_DNA"/>
</dbReference>
<feature type="transmembrane region" description="Helical" evidence="1">
    <location>
        <begin position="195"/>
        <end position="214"/>
    </location>
</feature>
<accession>A0A9W7LFY1</accession>